<gene>
    <name evidence="10" type="ORF">GCM10022399_03410</name>
</gene>
<keyword evidence="11" id="KW-1185">Reference proteome</keyword>
<evidence type="ECO:0000256" key="6">
    <source>
        <dbReference type="ARBA" id="ARBA00023277"/>
    </source>
</evidence>
<evidence type="ECO:0000256" key="7">
    <source>
        <dbReference type="SAM" id="MobiDB-lite"/>
    </source>
</evidence>
<organism evidence="10 11">
    <name type="scientific">Terrabacter ginsenosidimutans</name>
    <dbReference type="NCBI Taxonomy" id="490575"/>
    <lineage>
        <taxon>Bacteria</taxon>
        <taxon>Bacillati</taxon>
        <taxon>Actinomycetota</taxon>
        <taxon>Actinomycetes</taxon>
        <taxon>Micrococcales</taxon>
        <taxon>Intrasporangiaceae</taxon>
        <taxon>Terrabacter</taxon>
    </lineage>
</organism>
<dbReference type="GO" id="GO:0016301">
    <property type="term" value="F:kinase activity"/>
    <property type="evidence" value="ECO:0007669"/>
    <property type="project" value="UniProtKB-KW"/>
</dbReference>
<dbReference type="InterPro" id="IPR037051">
    <property type="entry name" value="4-carb_acid_sugar_kinase_N_sf"/>
</dbReference>
<feature type="compositionally biased region" description="Basic and acidic residues" evidence="7">
    <location>
        <begin position="236"/>
        <end position="258"/>
    </location>
</feature>
<dbReference type="RefSeq" id="WP_344940616.1">
    <property type="nucleotide sequence ID" value="NZ_BAABDC010000001.1"/>
</dbReference>
<evidence type="ECO:0000256" key="1">
    <source>
        <dbReference type="ARBA" id="ARBA00005715"/>
    </source>
</evidence>
<protein>
    <submittedName>
        <fullName evidence="10">Four-carbon acid sugar kinase family protein</fullName>
    </submittedName>
</protein>
<evidence type="ECO:0000259" key="8">
    <source>
        <dbReference type="Pfam" id="PF07005"/>
    </source>
</evidence>
<dbReference type="Gene3D" id="3.40.980.20">
    <property type="entry name" value="Four-carbon acid sugar kinase, nucleotide binding domain"/>
    <property type="match status" value="1"/>
</dbReference>
<feature type="region of interest" description="Disordered" evidence="7">
    <location>
        <begin position="235"/>
        <end position="259"/>
    </location>
</feature>
<evidence type="ECO:0000313" key="11">
    <source>
        <dbReference type="Proteomes" id="UP001501468"/>
    </source>
</evidence>
<sequence>MTEPTLGIIADDLSGAAECASHALVRVSRSIVVLSSESLQRRGPTLGEPDTVVTVDTDSRRRAGADAVRAVRAAAALVAGAAVVVKKVDSLLRGHLGVEVAALADELQRTPVVAVANPALGRVVRDGVLHVGGTPLHETDLWAVETTAAPSRVAEALHPLPTVLVPHTTVLNGIEAVTEALTEATRTGLVPVCDAVTDADLDVVHAAAVAAGAGRGALLVGSGALADAAARALPPEPRRGALSDDDAHQIAPDRRRGPETAGAARSVLFVLGTRAPGLSEQLRQLVAAHTAQTVLVRPDVLLADPETVCLELARLRPDGVVVVALDPTAPVDPTRSRALTEALAAAVAPLLDGYDAAFLSGGETARSVLDHLRVHSLDVVAEVGTGTVVSARPGGRLVVTRPGSFGDPSSLVRVAAHLIGDPTSRHPVPTHTATRAVPGATTEENS</sequence>
<dbReference type="Gene3D" id="3.40.50.10840">
    <property type="entry name" value="Putative sugar-binding, N-terminal domain"/>
    <property type="match status" value="1"/>
</dbReference>
<evidence type="ECO:0000256" key="2">
    <source>
        <dbReference type="ARBA" id="ARBA00022679"/>
    </source>
</evidence>
<dbReference type="InterPro" id="IPR042213">
    <property type="entry name" value="NBD_C_sf"/>
</dbReference>
<comment type="similarity">
    <text evidence="1">Belongs to the four-carbon acid sugar kinase family.</text>
</comment>
<evidence type="ECO:0000256" key="5">
    <source>
        <dbReference type="ARBA" id="ARBA00022840"/>
    </source>
</evidence>
<keyword evidence="3" id="KW-0547">Nucleotide-binding</keyword>
<keyword evidence="2" id="KW-0808">Transferase</keyword>
<evidence type="ECO:0000313" key="10">
    <source>
        <dbReference type="EMBL" id="GAA3690957.1"/>
    </source>
</evidence>
<reference evidence="11" key="1">
    <citation type="journal article" date="2019" name="Int. J. Syst. Evol. Microbiol.">
        <title>The Global Catalogue of Microorganisms (GCM) 10K type strain sequencing project: providing services to taxonomists for standard genome sequencing and annotation.</title>
        <authorList>
            <consortium name="The Broad Institute Genomics Platform"/>
            <consortium name="The Broad Institute Genome Sequencing Center for Infectious Disease"/>
            <person name="Wu L."/>
            <person name="Ma J."/>
        </authorList>
    </citation>
    <scope>NUCLEOTIDE SEQUENCE [LARGE SCALE GENOMIC DNA]</scope>
    <source>
        <strain evidence="11">JCM 17125</strain>
    </source>
</reference>
<keyword evidence="6" id="KW-0119">Carbohydrate metabolism</keyword>
<dbReference type="InterPro" id="IPR010737">
    <property type="entry name" value="4-carb_acid_sugar_kinase_N"/>
</dbReference>
<dbReference type="Pfam" id="PF17042">
    <property type="entry name" value="NBD_C"/>
    <property type="match status" value="1"/>
</dbReference>
<feature type="domain" description="Four-carbon acid sugar kinase nucleotide binding" evidence="9">
    <location>
        <begin position="272"/>
        <end position="411"/>
    </location>
</feature>
<name>A0ABP7CKY5_9MICO</name>
<evidence type="ECO:0000256" key="4">
    <source>
        <dbReference type="ARBA" id="ARBA00022777"/>
    </source>
</evidence>
<feature type="domain" description="Four-carbon acid sugar kinase N-terminal" evidence="8">
    <location>
        <begin position="6"/>
        <end position="228"/>
    </location>
</feature>
<evidence type="ECO:0000259" key="9">
    <source>
        <dbReference type="Pfam" id="PF17042"/>
    </source>
</evidence>
<comment type="caution">
    <text evidence="10">The sequence shown here is derived from an EMBL/GenBank/DDBJ whole genome shotgun (WGS) entry which is preliminary data.</text>
</comment>
<dbReference type="EMBL" id="BAABDC010000001">
    <property type="protein sequence ID" value="GAA3690957.1"/>
    <property type="molecule type" value="Genomic_DNA"/>
</dbReference>
<accession>A0ABP7CKY5</accession>
<dbReference type="Pfam" id="PF07005">
    <property type="entry name" value="SBD_N"/>
    <property type="match status" value="1"/>
</dbReference>
<keyword evidence="4 10" id="KW-0418">Kinase</keyword>
<proteinExistence type="inferred from homology"/>
<dbReference type="SUPFAM" id="SSF142764">
    <property type="entry name" value="YgbK-like"/>
    <property type="match status" value="1"/>
</dbReference>
<dbReference type="InterPro" id="IPR031475">
    <property type="entry name" value="NBD_C"/>
</dbReference>
<dbReference type="Proteomes" id="UP001501468">
    <property type="component" value="Unassembled WGS sequence"/>
</dbReference>
<feature type="region of interest" description="Disordered" evidence="7">
    <location>
        <begin position="421"/>
        <end position="446"/>
    </location>
</feature>
<evidence type="ECO:0000256" key="3">
    <source>
        <dbReference type="ARBA" id="ARBA00022741"/>
    </source>
</evidence>
<keyword evidence="5" id="KW-0067">ATP-binding</keyword>